<dbReference type="InterPro" id="IPR027383">
    <property type="entry name" value="Znf_put"/>
</dbReference>
<feature type="compositionally biased region" description="Basic and acidic residues" evidence="3">
    <location>
        <begin position="95"/>
        <end position="107"/>
    </location>
</feature>
<organism evidence="5 6">
    <name type="scientific">Corynebacterium variabile</name>
    <dbReference type="NCBI Taxonomy" id="1727"/>
    <lineage>
        <taxon>Bacteria</taxon>
        <taxon>Bacillati</taxon>
        <taxon>Actinomycetota</taxon>
        <taxon>Actinomycetes</taxon>
        <taxon>Mycobacteriales</taxon>
        <taxon>Corynebacteriaceae</taxon>
        <taxon>Corynebacterium</taxon>
    </lineage>
</organism>
<dbReference type="OrthoDB" id="4425192at2"/>
<keyword evidence="5" id="KW-0479">Metal-binding</keyword>
<keyword evidence="5" id="KW-0863">Zinc-finger</keyword>
<dbReference type="RefSeq" id="WP_041630083.1">
    <property type="nucleotide sequence ID" value="NZ_FAUH01000008.1"/>
</dbReference>
<evidence type="ECO:0000313" key="6">
    <source>
        <dbReference type="Proteomes" id="UP000182498"/>
    </source>
</evidence>
<gene>
    <name evidence="5" type="ORF">CVAR292_01362</name>
</gene>
<dbReference type="EMBL" id="FAUH01000008">
    <property type="protein sequence ID" value="CUU66025.1"/>
    <property type="molecule type" value="Genomic_DNA"/>
</dbReference>
<reference evidence="6" key="1">
    <citation type="submission" date="2015-11" db="EMBL/GenBank/DDBJ databases">
        <authorList>
            <person name="Dugat-Bony E."/>
        </authorList>
    </citation>
    <scope>NUCLEOTIDE SEQUENCE [LARGE SCALE GENOMIC DNA]</scope>
    <source>
        <strain evidence="6">Mu292</strain>
    </source>
</reference>
<protein>
    <submittedName>
        <fullName evidence="5">Putative zinc-finger</fullName>
    </submittedName>
</protein>
<evidence type="ECO:0000256" key="1">
    <source>
        <dbReference type="ARBA" id="ARBA00023015"/>
    </source>
</evidence>
<feature type="region of interest" description="Disordered" evidence="3">
    <location>
        <begin position="82"/>
        <end position="131"/>
    </location>
</feature>
<feature type="domain" description="Putative zinc-finger" evidence="4">
    <location>
        <begin position="12"/>
        <end position="42"/>
    </location>
</feature>
<dbReference type="InterPro" id="IPR041916">
    <property type="entry name" value="Anti_sigma_zinc_sf"/>
</dbReference>
<keyword evidence="6" id="KW-1185">Reference proteome</keyword>
<dbReference type="GO" id="GO:0008270">
    <property type="term" value="F:zinc ion binding"/>
    <property type="evidence" value="ECO:0007669"/>
    <property type="project" value="UniProtKB-KW"/>
</dbReference>
<evidence type="ECO:0000313" key="5">
    <source>
        <dbReference type="EMBL" id="CUU66025.1"/>
    </source>
</evidence>
<evidence type="ECO:0000259" key="4">
    <source>
        <dbReference type="Pfam" id="PF13490"/>
    </source>
</evidence>
<name>A0A0X2NKK2_9CORY</name>
<feature type="compositionally biased region" description="Polar residues" evidence="3">
    <location>
        <begin position="113"/>
        <end position="131"/>
    </location>
</feature>
<keyword evidence="1" id="KW-0805">Transcription regulation</keyword>
<proteinExistence type="predicted"/>
<evidence type="ECO:0000256" key="3">
    <source>
        <dbReference type="SAM" id="MobiDB-lite"/>
    </source>
</evidence>
<dbReference type="Pfam" id="PF13490">
    <property type="entry name" value="zf-HC2"/>
    <property type="match status" value="1"/>
</dbReference>
<dbReference type="Gene3D" id="1.10.10.1320">
    <property type="entry name" value="Anti-sigma factor, zinc-finger domain"/>
    <property type="match status" value="1"/>
</dbReference>
<keyword evidence="5" id="KW-0862">Zinc</keyword>
<dbReference type="Proteomes" id="UP000182498">
    <property type="component" value="Unassembled WGS sequence"/>
</dbReference>
<dbReference type="AlphaFoldDB" id="A0A0X2NKK2"/>
<sequence>MWPGNDVGHLTTEAVAALVDGELSAGAESRAKVHLVHCSDCREEVRAQRQAAARMRDQAGTMSEVHVPGALLDRLTGIPASCGERDAASGDADDHDGVGLDGRRRPESLGARLSTSVRRMLRVSQTGRGRR</sequence>
<evidence type="ECO:0000256" key="2">
    <source>
        <dbReference type="ARBA" id="ARBA00023163"/>
    </source>
</evidence>
<keyword evidence="2" id="KW-0804">Transcription</keyword>
<accession>A0A0X2NKK2</accession>